<comment type="subcellular location">
    <subcellularLocation>
        <location evidence="1">Cell membrane</location>
        <topology evidence="1">Peripheral membrane protein</topology>
        <orientation evidence="1">Cytoplasmic side</orientation>
    </subcellularLocation>
</comment>
<evidence type="ECO:0000256" key="6">
    <source>
        <dbReference type="ARBA" id="ARBA00022779"/>
    </source>
</evidence>
<dbReference type="InterPro" id="IPR001172">
    <property type="entry name" value="FliN_T3SS_HrcQb"/>
</dbReference>
<dbReference type="PANTHER" id="PTHR43484">
    <property type="match status" value="1"/>
</dbReference>
<dbReference type="EMBL" id="JBHSDU010000014">
    <property type="protein sequence ID" value="MFC4312684.1"/>
    <property type="molecule type" value="Genomic_DNA"/>
</dbReference>
<proteinExistence type="inferred from homology"/>
<comment type="similarity">
    <text evidence="2">Belongs to the FliN/MopA/SpaO family.</text>
</comment>
<keyword evidence="9" id="KW-0969">Cilium</keyword>
<organism evidence="9 10">
    <name type="scientific">Steroidobacter flavus</name>
    <dbReference type="NCBI Taxonomy" id="1842136"/>
    <lineage>
        <taxon>Bacteria</taxon>
        <taxon>Pseudomonadati</taxon>
        <taxon>Pseudomonadota</taxon>
        <taxon>Gammaproteobacteria</taxon>
        <taxon>Steroidobacterales</taxon>
        <taxon>Steroidobacteraceae</taxon>
        <taxon>Steroidobacter</taxon>
    </lineage>
</organism>
<dbReference type="SUPFAM" id="SSF101801">
    <property type="entry name" value="Surface presentation of antigens (SPOA)"/>
    <property type="match status" value="1"/>
</dbReference>
<evidence type="ECO:0000256" key="5">
    <source>
        <dbReference type="ARBA" id="ARBA00022500"/>
    </source>
</evidence>
<sequence>MSNVVSNIELADLTGGTDRTPALGERLDLIGHVKVKLTVALGAAELSIAKLFSLSPSDVLTLDRSVEAPVDIRLNDKVIARGTLVAVGDNFGVRVTDILRE</sequence>
<dbReference type="InterPro" id="IPR036429">
    <property type="entry name" value="SpoA-like_sf"/>
</dbReference>
<dbReference type="PRINTS" id="PR00956">
    <property type="entry name" value="FLGMOTORFLIN"/>
</dbReference>
<evidence type="ECO:0000313" key="10">
    <source>
        <dbReference type="Proteomes" id="UP001595904"/>
    </source>
</evidence>
<evidence type="ECO:0000256" key="3">
    <source>
        <dbReference type="ARBA" id="ARBA00021897"/>
    </source>
</evidence>
<reference evidence="10" key="1">
    <citation type="journal article" date="2019" name="Int. J. Syst. Evol. Microbiol.">
        <title>The Global Catalogue of Microorganisms (GCM) 10K type strain sequencing project: providing services to taxonomists for standard genome sequencing and annotation.</title>
        <authorList>
            <consortium name="The Broad Institute Genomics Platform"/>
            <consortium name="The Broad Institute Genome Sequencing Center for Infectious Disease"/>
            <person name="Wu L."/>
            <person name="Ma J."/>
        </authorList>
    </citation>
    <scope>NUCLEOTIDE SEQUENCE [LARGE SCALE GENOMIC DNA]</scope>
    <source>
        <strain evidence="10">CGMCC 1.10759</strain>
    </source>
</reference>
<dbReference type="Proteomes" id="UP001595904">
    <property type="component" value="Unassembled WGS sequence"/>
</dbReference>
<dbReference type="Gene3D" id="2.30.330.10">
    <property type="entry name" value="SpoA-like"/>
    <property type="match status" value="1"/>
</dbReference>
<evidence type="ECO:0000256" key="1">
    <source>
        <dbReference type="ARBA" id="ARBA00004413"/>
    </source>
</evidence>
<dbReference type="InterPro" id="IPR051469">
    <property type="entry name" value="FliN/MopA/SpaO"/>
</dbReference>
<feature type="domain" description="Flagellar motor switch protein FliN-like C-terminal" evidence="8">
    <location>
        <begin position="29"/>
        <end position="99"/>
    </location>
</feature>
<keyword evidence="5" id="KW-0145">Chemotaxis</keyword>
<evidence type="ECO:0000256" key="7">
    <source>
        <dbReference type="ARBA" id="ARBA00023136"/>
    </source>
</evidence>
<keyword evidence="6" id="KW-0283">Flagellar rotation</keyword>
<keyword evidence="10" id="KW-1185">Reference proteome</keyword>
<dbReference type="InterPro" id="IPR001543">
    <property type="entry name" value="FliN-like_C"/>
</dbReference>
<name>A0ABV8T259_9GAMM</name>
<dbReference type="Pfam" id="PF01052">
    <property type="entry name" value="FliMN_C"/>
    <property type="match status" value="1"/>
</dbReference>
<evidence type="ECO:0000256" key="4">
    <source>
        <dbReference type="ARBA" id="ARBA00022475"/>
    </source>
</evidence>
<keyword evidence="9" id="KW-0966">Cell projection</keyword>
<accession>A0ABV8T259</accession>
<dbReference type="PANTHER" id="PTHR43484:SF1">
    <property type="entry name" value="FLAGELLAR MOTOR SWITCH PROTEIN FLIN"/>
    <property type="match status" value="1"/>
</dbReference>
<protein>
    <recommendedName>
        <fullName evidence="3">Flagellar motor switch protein FliN</fullName>
    </recommendedName>
</protein>
<gene>
    <name evidence="9" type="ORF">ACFPN2_26605</name>
</gene>
<dbReference type="RefSeq" id="WP_380602293.1">
    <property type="nucleotide sequence ID" value="NZ_JBHSDU010000014.1"/>
</dbReference>
<keyword evidence="9" id="KW-0282">Flagellum</keyword>
<evidence type="ECO:0000259" key="8">
    <source>
        <dbReference type="Pfam" id="PF01052"/>
    </source>
</evidence>
<evidence type="ECO:0000313" key="9">
    <source>
        <dbReference type="EMBL" id="MFC4312684.1"/>
    </source>
</evidence>
<keyword evidence="4" id="KW-1003">Cell membrane</keyword>
<keyword evidence="7" id="KW-0472">Membrane</keyword>
<evidence type="ECO:0000256" key="2">
    <source>
        <dbReference type="ARBA" id="ARBA00009226"/>
    </source>
</evidence>
<comment type="caution">
    <text evidence="9">The sequence shown here is derived from an EMBL/GenBank/DDBJ whole genome shotgun (WGS) entry which is preliminary data.</text>
</comment>